<feature type="region of interest" description="Disordered" evidence="1">
    <location>
        <begin position="143"/>
        <end position="162"/>
    </location>
</feature>
<dbReference type="Proteomes" id="UP000646548">
    <property type="component" value="Unassembled WGS sequence"/>
</dbReference>
<comment type="caution">
    <text evidence="2">The sequence shown here is derived from an EMBL/GenBank/DDBJ whole genome shotgun (WGS) entry which is preliminary data.</text>
</comment>
<sequence>MSPEVAAEVEATRQSEGKDGGGEGSIKEQAGDEEERAGREEEEVTVNGQVDEGTLQKEVDKGNNEGSSTEEGVKVTVIDADAPGAKAVNGNANNNNNTRQAPFEQEILLEGLYSPPFETHFVPDAASEEADQMPSELLCLAQRGDAPEPAGAKQTEPTGRRSDVFTEAACESEAAFPGDVFSDLSAGSLISDFTSDFFGGAGGGKPSRSALDDLLDFGIEVNNASRGDDDGGDVAAVTEDNEGLTVEEQIKRNRCYDSEDSS</sequence>
<dbReference type="AlphaFoldDB" id="A0A834F7T2"/>
<feature type="compositionally biased region" description="Acidic residues" evidence="1">
    <location>
        <begin position="31"/>
        <end position="44"/>
    </location>
</feature>
<accession>A0A834F7T2</accession>
<gene>
    <name evidence="2" type="ORF">FQA47_025683</name>
</gene>
<evidence type="ECO:0000313" key="3">
    <source>
        <dbReference type="Proteomes" id="UP000646548"/>
    </source>
</evidence>
<evidence type="ECO:0000256" key="1">
    <source>
        <dbReference type="SAM" id="MobiDB-lite"/>
    </source>
</evidence>
<evidence type="ECO:0000313" key="2">
    <source>
        <dbReference type="EMBL" id="KAF6724334.1"/>
    </source>
</evidence>
<name>A0A834F7T2_ORYME</name>
<feature type="compositionally biased region" description="Basic and acidic residues" evidence="1">
    <location>
        <begin position="248"/>
        <end position="262"/>
    </location>
</feature>
<feature type="region of interest" description="Disordered" evidence="1">
    <location>
        <begin position="1"/>
        <end position="74"/>
    </location>
</feature>
<feature type="region of interest" description="Disordered" evidence="1">
    <location>
        <begin position="221"/>
        <end position="262"/>
    </location>
</feature>
<protein>
    <submittedName>
        <fullName evidence="2">Uncharacterized protein</fullName>
    </submittedName>
</protein>
<organism evidence="2 3">
    <name type="scientific">Oryzias melastigma</name>
    <name type="common">Marine medaka</name>
    <dbReference type="NCBI Taxonomy" id="30732"/>
    <lineage>
        <taxon>Eukaryota</taxon>
        <taxon>Metazoa</taxon>
        <taxon>Chordata</taxon>
        <taxon>Craniata</taxon>
        <taxon>Vertebrata</taxon>
        <taxon>Euteleostomi</taxon>
        <taxon>Actinopterygii</taxon>
        <taxon>Neopterygii</taxon>
        <taxon>Teleostei</taxon>
        <taxon>Neoteleostei</taxon>
        <taxon>Acanthomorphata</taxon>
        <taxon>Ovalentaria</taxon>
        <taxon>Atherinomorphae</taxon>
        <taxon>Beloniformes</taxon>
        <taxon>Adrianichthyidae</taxon>
        <taxon>Oryziinae</taxon>
        <taxon>Oryzias</taxon>
    </lineage>
</organism>
<feature type="compositionally biased region" description="Basic and acidic residues" evidence="1">
    <location>
        <begin position="54"/>
        <end position="63"/>
    </location>
</feature>
<proteinExistence type="predicted"/>
<feature type="compositionally biased region" description="Basic and acidic residues" evidence="1">
    <location>
        <begin position="10"/>
        <end position="30"/>
    </location>
</feature>
<dbReference type="EMBL" id="WKFB01000397">
    <property type="protein sequence ID" value="KAF6724334.1"/>
    <property type="molecule type" value="Genomic_DNA"/>
</dbReference>
<reference evidence="2" key="1">
    <citation type="journal article" name="BMC Genomics">
        <title>Long-read sequencing and de novo genome assembly of marine medaka (Oryzias melastigma).</title>
        <authorList>
            <person name="Liang P."/>
            <person name="Saqib H.S.A."/>
            <person name="Ni X."/>
            <person name="Shen Y."/>
        </authorList>
    </citation>
    <scope>NUCLEOTIDE SEQUENCE</scope>
    <source>
        <strain evidence="2">Bigg-433</strain>
    </source>
</reference>